<comment type="caution">
    <text evidence="17">The sequence shown here is derived from an EMBL/GenBank/DDBJ whole genome shotgun (WGS) entry which is preliminary data.</text>
</comment>
<dbReference type="SUPFAM" id="SSF51569">
    <property type="entry name" value="Aldolase"/>
    <property type="match status" value="1"/>
</dbReference>
<evidence type="ECO:0000256" key="1">
    <source>
        <dbReference type="ARBA" id="ARBA00001953"/>
    </source>
</evidence>
<dbReference type="GeneID" id="17036118"/>
<dbReference type="InterPro" id="IPR005481">
    <property type="entry name" value="BC-like_N"/>
</dbReference>
<dbReference type="InterPro" id="IPR005930">
    <property type="entry name" value="Pyruv_COase"/>
</dbReference>
<dbReference type="NCBIfam" id="NF006761">
    <property type="entry name" value="PRK09282.1"/>
    <property type="match status" value="1"/>
</dbReference>
<evidence type="ECO:0000256" key="9">
    <source>
        <dbReference type="ARBA" id="ARBA00023267"/>
    </source>
</evidence>
<dbReference type="GO" id="GO:0005737">
    <property type="term" value="C:cytoplasm"/>
    <property type="evidence" value="ECO:0007669"/>
    <property type="project" value="TreeGrafter"/>
</dbReference>
<dbReference type="SUPFAM" id="SSF51246">
    <property type="entry name" value="Rudiment single hybrid motif"/>
    <property type="match status" value="1"/>
</dbReference>
<dbReference type="GO" id="GO:0004736">
    <property type="term" value="F:pyruvate carboxylase activity"/>
    <property type="evidence" value="ECO:0007669"/>
    <property type="project" value="UniProtKB-EC"/>
</dbReference>
<dbReference type="EMBL" id="AGSI01000026">
    <property type="protein sequence ID" value="EIE18162.1"/>
    <property type="molecule type" value="Genomic_DNA"/>
</dbReference>
<dbReference type="GO" id="GO:0006094">
    <property type="term" value="P:gluconeogenesis"/>
    <property type="evidence" value="ECO:0007669"/>
    <property type="project" value="UniProtKB-UniPathway"/>
</dbReference>
<evidence type="ECO:0000256" key="7">
    <source>
        <dbReference type="ARBA" id="ARBA00022741"/>
    </source>
</evidence>
<comment type="pathway">
    <text evidence="2">Carbohydrate biosynthesis; gluconeogenesis.</text>
</comment>
<dbReference type="InterPro" id="IPR003379">
    <property type="entry name" value="Carboxylase_cons_dom"/>
</dbReference>
<dbReference type="STRING" id="574566.I0YIE3"/>
<dbReference type="PANTHER" id="PTHR43778:SF2">
    <property type="entry name" value="PYRUVATE CARBOXYLASE, MITOCHONDRIAL"/>
    <property type="match status" value="1"/>
</dbReference>
<dbReference type="Pfam" id="PF00289">
    <property type="entry name" value="Biotin_carb_N"/>
    <property type="match status" value="1"/>
</dbReference>
<dbReference type="InterPro" id="IPR016185">
    <property type="entry name" value="PreATP-grasp_dom_sf"/>
</dbReference>
<dbReference type="Proteomes" id="UP000007264">
    <property type="component" value="Unassembled WGS sequence"/>
</dbReference>
<feature type="domain" description="Pyruvate carboxyltransferase" evidence="16">
    <location>
        <begin position="629"/>
        <end position="899"/>
    </location>
</feature>
<sequence length="1280" mass="138197">MSAVDLPAMGLSPGARLRTQLCKGSLAPFWGAHGSTCSQQQRGGSIRSRAPSRSLIRRGQLQIVALRNVSGHAVPVSSPIINEKGIVVDAAEKTPFKKILCANRGEIAVRVFRAGTELGLRTLAIYSPADRLQPHRYKADESYEVGSPDMTPVQCYLDVEGILALAKEQGADAIHPGYGFLSENPTFARRCEEEGIAFVGPAPETIQASSLLPAMGDKTDARKLAEECNVPVVPGSAGAILTAADAADFAGKAGYPVILKAAYGGGGRGMRVEEIEDAFERASAEAKAAFGNGAMFVEKFVEDPRHVEVQILADNYGNTVHLYERDCSVQRRHQKVVEVAPAYGLDPTVRAALHRDAVALCKHVGYRNAGTVEFMVDKHGNYFFLEVNPRIQVEHTCTEEVTGVDLVQAQIRIAGGASLADLGIASQEDIPEPKSYAIQCRITSEDPELNFQPDSGRIQAYRSPGGPGIRLDGAMAAGNFVSRHYDSLLVKVIVRSGTYLHAIQKMQRALYEFHIRGVKTNILFLENVLRHPEFLSGTATTSFIDRNPQLFNFKSQGSIQSSKLLTYLADMVVNGPKHPGAVGLPPAKITPPPPPVPQNIVAPTPSWRDVLVKEGPEGWAKAVRGHSSLLLTDTTWRDAHQSLLATRMRTHDMLKAAPATSKILAPCASLEMWGGATFDVALRFLHEDPWRRLDLLRQKVPNIPFQMLLRGVNAVGYTSYPDNVVTAFVAESKRAGVDIFRVFDSLNYIDNLKFGLDAVHAAGGVAEGTICYTGDILNPEHHPKYTLEYYLKMAEQLVDHGIHTLAIKDMAGLLKPRAATVLVGALREAFPDLVLHVHTHDTAGTGVATQLACANAGADIVDCAIDSMSGTTSQPSMGAIVNSLHGTPLDTGVDPLSLARLSIYWEQTRALYAPFESDLRSSSSDVYYHEMPGGQYTNLKFQALSLGLGEQWEKVKTAYAEANRALGDIVKVTPSSKVVGDLAQFMVQNNLNERQLVDKAENLSLPSSVVEYLQGMLGQPEGGFPEPLRSRVLKDLPRVEGRPGASMPPMNLVTMEANLKDKHDQYSITYRDVLSATLYPKVFDEFKAWEAKYSGFTAMLPTKAFLAPMDEDEEIEVELAKGNTVVIKYKALSELQPDGKREVFFESNGIPRVVEVIDTTAADTANAAGSAKAARDKANPTDDGSVGAPMAGEVIDVKIKPGETVKAGQPLVILSAMKMETSVSSPLSGTVRHVAVTKGDQIDAGDLVVLIWEGGEAPEGEDASGSKSAAPAPQLQPAVA</sequence>
<feature type="domain" description="Lipoyl-binding" evidence="13">
    <location>
        <begin position="1183"/>
        <end position="1252"/>
    </location>
</feature>
<dbReference type="CDD" id="cd07937">
    <property type="entry name" value="DRE_TIM_PC_TC_5S"/>
    <property type="match status" value="1"/>
</dbReference>
<dbReference type="KEGG" id="csl:COCSUDRAFT_26440"/>
<dbReference type="InterPro" id="IPR005479">
    <property type="entry name" value="CPAse_ATP-bd"/>
</dbReference>
<keyword evidence="8 11" id="KW-0067">ATP-binding</keyword>
<evidence type="ECO:0000259" key="14">
    <source>
        <dbReference type="PROSITE" id="PS50975"/>
    </source>
</evidence>
<dbReference type="InterPro" id="IPR011054">
    <property type="entry name" value="Rudment_hybrid_motif"/>
</dbReference>
<protein>
    <recommendedName>
        <fullName evidence="3">pyruvate carboxylase</fullName>
        <ecNumber evidence="3">6.4.1.1</ecNumber>
    </recommendedName>
</protein>
<dbReference type="InterPro" id="IPR055268">
    <property type="entry name" value="PCB-like"/>
</dbReference>
<organism evidence="17 18">
    <name type="scientific">Coccomyxa subellipsoidea (strain C-169)</name>
    <name type="common">Green microalga</name>
    <dbReference type="NCBI Taxonomy" id="574566"/>
    <lineage>
        <taxon>Eukaryota</taxon>
        <taxon>Viridiplantae</taxon>
        <taxon>Chlorophyta</taxon>
        <taxon>core chlorophytes</taxon>
        <taxon>Trebouxiophyceae</taxon>
        <taxon>Trebouxiophyceae incertae sedis</taxon>
        <taxon>Coccomyxaceae</taxon>
        <taxon>Coccomyxa</taxon>
        <taxon>Coccomyxa subellipsoidea</taxon>
    </lineage>
</organism>
<dbReference type="Pfam" id="PF00682">
    <property type="entry name" value="HMGL-like"/>
    <property type="match status" value="1"/>
</dbReference>
<evidence type="ECO:0000256" key="12">
    <source>
        <dbReference type="SAM" id="MobiDB-lite"/>
    </source>
</evidence>
<keyword evidence="10" id="KW-0511">Multifunctional enzyme</keyword>
<evidence type="ECO:0000256" key="6">
    <source>
        <dbReference type="ARBA" id="ARBA00022723"/>
    </source>
</evidence>
<dbReference type="FunFam" id="3.40.50.20:FF:000010">
    <property type="entry name" value="Propionyl-CoA carboxylase subunit alpha"/>
    <property type="match status" value="1"/>
</dbReference>
<dbReference type="PROSITE" id="PS00867">
    <property type="entry name" value="CPSASE_2"/>
    <property type="match status" value="1"/>
</dbReference>
<dbReference type="CDD" id="cd06850">
    <property type="entry name" value="biotinyl_domain"/>
    <property type="match status" value="1"/>
</dbReference>
<evidence type="ECO:0000256" key="4">
    <source>
        <dbReference type="ARBA" id="ARBA00022432"/>
    </source>
</evidence>
<dbReference type="SUPFAM" id="SSF51230">
    <property type="entry name" value="Single hybrid motif"/>
    <property type="match status" value="1"/>
</dbReference>
<dbReference type="PROSITE" id="PS50975">
    <property type="entry name" value="ATP_GRASP"/>
    <property type="match status" value="1"/>
</dbReference>
<evidence type="ECO:0000313" key="17">
    <source>
        <dbReference type="EMBL" id="EIE18162.1"/>
    </source>
</evidence>
<dbReference type="Gene3D" id="3.10.600.10">
    <property type="entry name" value="pyruvate carboxylase f1077a mutant domain"/>
    <property type="match status" value="1"/>
</dbReference>
<feature type="region of interest" description="Disordered" evidence="12">
    <location>
        <begin position="1168"/>
        <end position="1187"/>
    </location>
</feature>
<evidence type="ECO:0000256" key="10">
    <source>
        <dbReference type="ARBA" id="ARBA00023268"/>
    </source>
</evidence>
<comment type="cofactor">
    <cofactor evidence="1">
        <name>biotin</name>
        <dbReference type="ChEBI" id="CHEBI:57586"/>
    </cofactor>
</comment>
<keyword evidence="7 11" id="KW-0547">Nucleotide-binding</keyword>
<dbReference type="NCBIfam" id="NF009554">
    <property type="entry name" value="PRK12999.1"/>
    <property type="match status" value="1"/>
</dbReference>
<evidence type="ECO:0000313" key="18">
    <source>
        <dbReference type="Proteomes" id="UP000007264"/>
    </source>
</evidence>
<dbReference type="SMART" id="SM00878">
    <property type="entry name" value="Biotin_carb_C"/>
    <property type="match status" value="1"/>
</dbReference>
<dbReference type="InterPro" id="IPR011053">
    <property type="entry name" value="Single_hybrid_motif"/>
</dbReference>
<feature type="region of interest" description="Disordered" evidence="12">
    <location>
        <begin position="1257"/>
        <end position="1280"/>
    </location>
</feature>
<keyword evidence="5" id="KW-0436">Ligase</keyword>
<dbReference type="NCBIfam" id="TIGR01235">
    <property type="entry name" value="pyruv_carbox"/>
    <property type="match status" value="1"/>
</dbReference>
<dbReference type="Pfam" id="PF02785">
    <property type="entry name" value="Biotin_carb_C"/>
    <property type="match status" value="1"/>
</dbReference>
<dbReference type="GO" id="GO:0005524">
    <property type="term" value="F:ATP binding"/>
    <property type="evidence" value="ECO:0007669"/>
    <property type="project" value="UniProtKB-UniRule"/>
</dbReference>
<dbReference type="SUPFAM" id="SSF56059">
    <property type="entry name" value="Glutathione synthetase ATP-binding domain-like"/>
    <property type="match status" value="1"/>
</dbReference>
<dbReference type="GO" id="GO:0016421">
    <property type="term" value="F:CoA carboxylase activity"/>
    <property type="evidence" value="ECO:0007669"/>
    <property type="project" value="UniProtKB-ARBA"/>
</dbReference>
<dbReference type="PROSITE" id="PS00188">
    <property type="entry name" value="BIOTIN"/>
    <property type="match status" value="1"/>
</dbReference>
<dbReference type="InterPro" id="IPR001882">
    <property type="entry name" value="Biotin_BS"/>
</dbReference>
<feature type="domain" description="Biotin carboxylation" evidence="15">
    <location>
        <begin position="95"/>
        <end position="549"/>
    </location>
</feature>
<dbReference type="Gene3D" id="3.20.20.70">
    <property type="entry name" value="Aldolase class I"/>
    <property type="match status" value="1"/>
</dbReference>
<dbReference type="PANTHER" id="PTHR43778">
    <property type="entry name" value="PYRUVATE CARBOXYLASE"/>
    <property type="match status" value="1"/>
</dbReference>
<dbReference type="FunFam" id="2.40.50.100:FF:000003">
    <property type="entry name" value="Acetyl-CoA carboxylase biotin carboxyl carrier protein"/>
    <property type="match status" value="1"/>
</dbReference>
<dbReference type="FunFam" id="3.20.20.70:FF:000033">
    <property type="entry name" value="Pyruvate carboxylase"/>
    <property type="match status" value="1"/>
</dbReference>
<dbReference type="AlphaFoldDB" id="I0YIE3"/>
<evidence type="ECO:0000259" key="13">
    <source>
        <dbReference type="PROSITE" id="PS50968"/>
    </source>
</evidence>
<dbReference type="EC" id="6.4.1.1" evidence="3"/>
<keyword evidence="17" id="KW-0670">Pyruvate</keyword>
<dbReference type="InterPro" id="IPR013785">
    <property type="entry name" value="Aldolase_TIM"/>
</dbReference>
<keyword evidence="4" id="KW-0312">Gluconeogenesis</keyword>
<accession>I0YIE3</accession>
<evidence type="ECO:0000259" key="15">
    <source>
        <dbReference type="PROSITE" id="PS50979"/>
    </source>
</evidence>
<evidence type="ECO:0000259" key="16">
    <source>
        <dbReference type="PROSITE" id="PS50991"/>
    </source>
</evidence>
<reference evidence="17 18" key="1">
    <citation type="journal article" date="2012" name="Genome Biol.">
        <title>The genome of the polar eukaryotic microalga coccomyxa subellipsoidea reveals traits of cold adaptation.</title>
        <authorList>
            <person name="Blanc G."/>
            <person name="Agarkova I."/>
            <person name="Grimwood J."/>
            <person name="Kuo A."/>
            <person name="Brueggeman A."/>
            <person name="Dunigan D."/>
            <person name="Gurnon J."/>
            <person name="Ladunga I."/>
            <person name="Lindquist E."/>
            <person name="Lucas S."/>
            <person name="Pangilinan J."/>
            <person name="Proschold T."/>
            <person name="Salamov A."/>
            <person name="Schmutz J."/>
            <person name="Weeks D."/>
            <person name="Yamada T."/>
            <person name="Claverie J.M."/>
            <person name="Grigoriev I."/>
            <person name="Van Etten J."/>
            <person name="Lomsadze A."/>
            <person name="Borodovsky M."/>
        </authorList>
    </citation>
    <scope>NUCLEOTIDE SEQUENCE [LARGE SCALE GENOMIC DNA]</scope>
    <source>
        <strain evidence="17 18">C-169</strain>
    </source>
</reference>
<keyword evidence="9" id="KW-0092">Biotin</keyword>
<dbReference type="SUPFAM" id="SSF52440">
    <property type="entry name" value="PreATP-grasp domain"/>
    <property type="match status" value="1"/>
</dbReference>
<proteinExistence type="predicted"/>
<dbReference type="InterPro" id="IPR005482">
    <property type="entry name" value="Biotin_COase_C"/>
</dbReference>
<dbReference type="Pfam" id="PF02786">
    <property type="entry name" value="CPSase_L_D2"/>
    <property type="match status" value="1"/>
</dbReference>
<dbReference type="PROSITE" id="PS50979">
    <property type="entry name" value="BC"/>
    <property type="match status" value="1"/>
</dbReference>
<dbReference type="PROSITE" id="PS50991">
    <property type="entry name" value="PYR_CT"/>
    <property type="match status" value="1"/>
</dbReference>
<dbReference type="OrthoDB" id="196847at2759"/>
<dbReference type="Gene3D" id="3.30.470.20">
    <property type="entry name" value="ATP-grasp fold, B domain"/>
    <property type="match status" value="1"/>
</dbReference>
<evidence type="ECO:0000256" key="2">
    <source>
        <dbReference type="ARBA" id="ARBA00004742"/>
    </source>
</evidence>
<dbReference type="Pfam" id="PF00364">
    <property type="entry name" value="Biotin_lipoyl"/>
    <property type="match status" value="1"/>
</dbReference>
<keyword evidence="6" id="KW-0479">Metal-binding</keyword>
<dbReference type="Pfam" id="PF02436">
    <property type="entry name" value="PYC_OADA"/>
    <property type="match status" value="1"/>
</dbReference>
<evidence type="ECO:0000256" key="3">
    <source>
        <dbReference type="ARBA" id="ARBA00013057"/>
    </source>
</evidence>
<keyword evidence="18" id="KW-1185">Reference proteome</keyword>
<dbReference type="InterPro" id="IPR011764">
    <property type="entry name" value="Biotin_carboxylation_dom"/>
</dbReference>
<dbReference type="GO" id="GO:0046872">
    <property type="term" value="F:metal ion binding"/>
    <property type="evidence" value="ECO:0007669"/>
    <property type="project" value="UniProtKB-KW"/>
</dbReference>
<evidence type="ECO:0000256" key="5">
    <source>
        <dbReference type="ARBA" id="ARBA00022598"/>
    </source>
</evidence>
<dbReference type="PROSITE" id="PS00866">
    <property type="entry name" value="CPSASE_1"/>
    <property type="match status" value="1"/>
</dbReference>
<dbReference type="SUPFAM" id="SSF89000">
    <property type="entry name" value="post-HMGL domain-like"/>
    <property type="match status" value="1"/>
</dbReference>
<dbReference type="UniPathway" id="UPA00138"/>
<gene>
    <name evidence="17" type="ORF">COCSUDRAFT_26440</name>
</gene>
<evidence type="ECO:0000256" key="11">
    <source>
        <dbReference type="PROSITE-ProRule" id="PRU00409"/>
    </source>
</evidence>
<dbReference type="RefSeq" id="XP_005642706.1">
    <property type="nucleotide sequence ID" value="XM_005642649.1"/>
</dbReference>
<dbReference type="InterPro" id="IPR011761">
    <property type="entry name" value="ATP-grasp"/>
</dbReference>
<evidence type="ECO:0000256" key="8">
    <source>
        <dbReference type="ARBA" id="ARBA00022840"/>
    </source>
</evidence>
<dbReference type="InterPro" id="IPR000891">
    <property type="entry name" value="PYR_CT"/>
</dbReference>
<dbReference type="Gene3D" id="2.40.50.100">
    <property type="match status" value="1"/>
</dbReference>
<name>I0YIE3_COCSC</name>
<dbReference type="eggNOG" id="KOG0369">
    <property type="taxonomic scope" value="Eukaryota"/>
</dbReference>
<feature type="domain" description="ATP-grasp" evidence="14">
    <location>
        <begin position="222"/>
        <end position="415"/>
    </location>
</feature>
<dbReference type="InterPro" id="IPR000089">
    <property type="entry name" value="Biotin_lipoyl"/>
</dbReference>
<dbReference type="PROSITE" id="PS50968">
    <property type="entry name" value="BIOTINYL_LIPOYL"/>
    <property type="match status" value="1"/>
</dbReference>
<feature type="compositionally biased region" description="Low complexity" evidence="12">
    <location>
        <begin position="1269"/>
        <end position="1280"/>
    </location>
</feature>